<dbReference type="Gene3D" id="3.40.630.30">
    <property type="match status" value="1"/>
</dbReference>
<keyword evidence="3" id="KW-1185">Reference proteome</keyword>
<reference evidence="2 3" key="1">
    <citation type="submission" date="2016-10" db="EMBL/GenBank/DDBJ databases">
        <authorList>
            <person name="de Groot N.N."/>
        </authorList>
    </citation>
    <scope>NUCLEOTIDE SEQUENCE [LARGE SCALE GENOMIC DNA]</scope>
    <source>
        <strain evidence="2 3">CGMCC 4.6533</strain>
    </source>
</reference>
<sequence>MSYTVRPLDAATWAAFAELLERNNGIFGGCWCVGFHPEGNQRGPGRRAIKEDRVRTDRAHAALVLDEHGTAQGWCQYGSPDELPGIKHRRAYHKDAPPRPDWRITCFYVDKRHRGQGVARAALEGALDQIAQAGGGLVEAISEATADREAPARFLFSATVELFEQYGFTRGRQLGKHAWIVSRVIDPG</sequence>
<evidence type="ECO:0000313" key="3">
    <source>
        <dbReference type="Proteomes" id="UP000199202"/>
    </source>
</evidence>
<dbReference type="Proteomes" id="UP000199202">
    <property type="component" value="Unassembled WGS sequence"/>
</dbReference>
<dbReference type="CDD" id="cd04301">
    <property type="entry name" value="NAT_SF"/>
    <property type="match status" value="1"/>
</dbReference>
<proteinExistence type="predicted"/>
<dbReference type="RefSeq" id="WP_090939608.1">
    <property type="nucleotide sequence ID" value="NZ_FNDJ01000015.1"/>
</dbReference>
<dbReference type="OrthoDB" id="3239945at2"/>
<keyword evidence="2" id="KW-0808">Transferase</keyword>
<organism evidence="2 3">
    <name type="scientific">Nonomuraea jiangxiensis</name>
    <dbReference type="NCBI Taxonomy" id="633440"/>
    <lineage>
        <taxon>Bacteria</taxon>
        <taxon>Bacillati</taxon>
        <taxon>Actinomycetota</taxon>
        <taxon>Actinomycetes</taxon>
        <taxon>Streptosporangiales</taxon>
        <taxon>Streptosporangiaceae</taxon>
        <taxon>Nonomuraea</taxon>
    </lineage>
</organism>
<dbReference type="SUPFAM" id="SSF55729">
    <property type="entry name" value="Acyl-CoA N-acyltransferases (Nat)"/>
    <property type="match status" value="1"/>
</dbReference>
<dbReference type="GO" id="GO:0016747">
    <property type="term" value="F:acyltransferase activity, transferring groups other than amino-acyl groups"/>
    <property type="evidence" value="ECO:0007669"/>
    <property type="project" value="InterPro"/>
</dbReference>
<dbReference type="STRING" id="633440.SAMN05421869_115220"/>
<dbReference type="Pfam" id="PF00583">
    <property type="entry name" value="Acetyltransf_1"/>
    <property type="match status" value="1"/>
</dbReference>
<dbReference type="PROSITE" id="PS51186">
    <property type="entry name" value="GNAT"/>
    <property type="match status" value="1"/>
</dbReference>
<gene>
    <name evidence="2" type="ORF">SAMN05421869_115220</name>
</gene>
<feature type="domain" description="N-acetyltransferase" evidence="1">
    <location>
        <begin position="3"/>
        <end position="186"/>
    </location>
</feature>
<name>A0A1G9BCG0_9ACTN</name>
<dbReference type="AlphaFoldDB" id="A0A1G9BCG0"/>
<protein>
    <submittedName>
        <fullName evidence="2">Acetyltransferase (GNAT) family protein</fullName>
    </submittedName>
</protein>
<evidence type="ECO:0000313" key="2">
    <source>
        <dbReference type="EMBL" id="SDK37171.1"/>
    </source>
</evidence>
<dbReference type="InterPro" id="IPR000182">
    <property type="entry name" value="GNAT_dom"/>
</dbReference>
<dbReference type="InterPro" id="IPR016181">
    <property type="entry name" value="Acyl_CoA_acyltransferase"/>
</dbReference>
<accession>A0A1G9BCG0</accession>
<dbReference type="EMBL" id="FNDJ01000015">
    <property type="protein sequence ID" value="SDK37171.1"/>
    <property type="molecule type" value="Genomic_DNA"/>
</dbReference>
<evidence type="ECO:0000259" key="1">
    <source>
        <dbReference type="PROSITE" id="PS51186"/>
    </source>
</evidence>